<proteinExistence type="predicted"/>
<accession>A0AAP4RBS8</accession>
<evidence type="ECO:0000256" key="1">
    <source>
        <dbReference type="SAM" id="MobiDB-lite"/>
    </source>
</evidence>
<protein>
    <submittedName>
        <fullName evidence="2">Uncharacterized protein</fullName>
    </submittedName>
</protein>
<comment type="caution">
    <text evidence="2">The sequence shown here is derived from an EMBL/GenBank/DDBJ whole genome shotgun (WGS) entry which is preliminary data.</text>
</comment>
<dbReference type="RefSeq" id="WP_175843844.1">
    <property type="nucleotide sequence ID" value="NZ_CADEVJ010000009.1"/>
</dbReference>
<dbReference type="Proteomes" id="UP001172109">
    <property type="component" value="Unassembled WGS sequence"/>
</dbReference>
<feature type="compositionally biased region" description="Basic and acidic residues" evidence="1">
    <location>
        <begin position="269"/>
        <end position="280"/>
    </location>
</feature>
<feature type="region of interest" description="Disordered" evidence="1">
    <location>
        <begin position="266"/>
        <end position="290"/>
    </location>
</feature>
<dbReference type="AlphaFoldDB" id="A0AAP4RBS8"/>
<reference evidence="2" key="1">
    <citation type="submission" date="2023-07" db="EMBL/GenBank/DDBJ databases">
        <title>A collection of bacterial strains from the Burkholderia cepacia Research Laboratory and Repository.</title>
        <authorList>
            <person name="Lipuma J."/>
            <person name="Spilker T."/>
            <person name="Caverly L."/>
        </authorList>
    </citation>
    <scope>NUCLEOTIDE SEQUENCE</scope>
    <source>
        <strain evidence="2">AU44979</strain>
    </source>
</reference>
<gene>
    <name evidence="2" type="ORF">QZM56_41085</name>
</gene>
<organism evidence="2 3">
    <name type="scientific">Burkholderia contaminans</name>
    <dbReference type="NCBI Taxonomy" id="488447"/>
    <lineage>
        <taxon>Bacteria</taxon>
        <taxon>Pseudomonadati</taxon>
        <taxon>Pseudomonadota</taxon>
        <taxon>Betaproteobacteria</taxon>
        <taxon>Burkholderiales</taxon>
        <taxon>Burkholderiaceae</taxon>
        <taxon>Burkholderia</taxon>
        <taxon>Burkholderia cepacia complex</taxon>
    </lineage>
</organism>
<evidence type="ECO:0000313" key="2">
    <source>
        <dbReference type="EMBL" id="MDN7570881.1"/>
    </source>
</evidence>
<dbReference type="EMBL" id="JAUJQS010000079">
    <property type="protein sequence ID" value="MDN7570881.1"/>
    <property type="molecule type" value="Genomic_DNA"/>
</dbReference>
<sequence length="290" mass="32668">MTKVVLDWRNRAEWLYAASKYGGRVLTPALRRTLGKTRPKCWSDDMSWLPDWEDLVPEFVFCLAEHYTHLKAFHGCRPIALSSYYEHGLRGQDGDQLITLFREIFADVPAPDLDAAIAELGDRNTRERGAIWLVGDDREMLEEYGHYLIQGSEFLMALAAQLGVSKIGEDYRFRLREHGVPTVLEIELPVDIVPSDNIEEVAKSVLSAWGQSVTKQGIGSSVSPCYVIRRTIEAECIVGHIHPTKIRDPHHGNIQYINTRRTCDVCSGKSRDDEDPHTSDGRLPIAPAGN</sequence>
<evidence type="ECO:0000313" key="3">
    <source>
        <dbReference type="Proteomes" id="UP001172109"/>
    </source>
</evidence>
<name>A0AAP4RBS8_9BURK</name>